<accession>A0A9N9YPK4</accession>
<dbReference type="Proteomes" id="UP000696573">
    <property type="component" value="Unassembled WGS sequence"/>
</dbReference>
<dbReference type="AlphaFoldDB" id="A0A9N9YPK4"/>
<sequence>MSSIIVGTIAGLCQRSVITATCVGHAKVAIDFLDDSRFLLAARELQFESSLVVIKRSLNRWFVESGGLDVDGIVDSNGVRRTRLEGNAVDGRRGDALPQVNAAGYANDIVVRLEYGVFVIRGDNAKDSPR</sequence>
<evidence type="ECO:0000313" key="1">
    <source>
        <dbReference type="EMBL" id="CAH0024399.1"/>
    </source>
</evidence>
<evidence type="ECO:0000313" key="2">
    <source>
        <dbReference type="Proteomes" id="UP000696573"/>
    </source>
</evidence>
<keyword evidence="2" id="KW-1185">Reference proteome</keyword>
<dbReference type="EMBL" id="CABFNQ020000695">
    <property type="protein sequence ID" value="CAH0024399.1"/>
    <property type="molecule type" value="Genomic_DNA"/>
</dbReference>
<gene>
    <name evidence="1" type="ORF">CRHIZ90672A_00018396</name>
</gene>
<reference evidence="1" key="1">
    <citation type="submission" date="2021-10" db="EMBL/GenBank/DDBJ databases">
        <authorList>
            <person name="Piombo E."/>
        </authorList>
    </citation>
    <scope>NUCLEOTIDE SEQUENCE</scope>
</reference>
<protein>
    <submittedName>
        <fullName evidence="1">Uncharacterized protein</fullName>
    </submittedName>
</protein>
<organism evidence="1 2">
    <name type="scientific">Clonostachys rhizophaga</name>
    <dbReference type="NCBI Taxonomy" id="160324"/>
    <lineage>
        <taxon>Eukaryota</taxon>
        <taxon>Fungi</taxon>
        <taxon>Dikarya</taxon>
        <taxon>Ascomycota</taxon>
        <taxon>Pezizomycotina</taxon>
        <taxon>Sordariomycetes</taxon>
        <taxon>Hypocreomycetidae</taxon>
        <taxon>Hypocreales</taxon>
        <taxon>Bionectriaceae</taxon>
        <taxon>Clonostachys</taxon>
    </lineage>
</organism>
<proteinExistence type="predicted"/>
<name>A0A9N9YPK4_9HYPO</name>
<comment type="caution">
    <text evidence="1">The sequence shown here is derived from an EMBL/GenBank/DDBJ whole genome shotgun (WGS) entry which is preliminary data.</text>
</comment>